<dbReference type="Proteomes" id="UP000233440">
    <property type="component" value="Unassembled WGS sequence"/>
</dbReference>
<keyword evidence="1" id="KW-0472">Membrane</keyword>
<evidence type="ECO:0000256" key="1">
    <source>
        <dbReference type="SAM" id="Phobius"/>
    </source>
</evidence>
<feature type="transmembrane region" description="Helical" evidence="1">
    <location>
        <begin position="133"/>
        <end position="152"/>
    </location>
</feature>
<reference evidence="2 3" key="1">
    <citation type="submission" date="2017-11" db="EMBL/GenBank/DDBJ databases">
        <title>Bacillus camelliae sp. nov., isolated from pu'er tea.</title>
        <authorList>
            <person name="Niu L."/>
        </authorList>
    </citation>
    <scope>NUCLEOTIDE SEQUENCE [LARGE SCALE GENOMIC DNA]</scope>
    <source>
        <strain evidence="2 3">7578-1</strain>
    </source>
</reference>
<dbReference type="RefSeq" id="WP_101356363.1">
    <property type="nucleotide sequence ID" value="NZ_PIQO01000026.1"/>
</dbReference>
<dbReference type="AlphaFoldDB" id="A0A2N3LE76"/>
<comment type="caution">
    <text evidence="2">The sequence shown here is derived from an EMBL/GenBank/DDBJ whole genome shotgun (WGS) entry which is preliminary data.</text>
</comment>
<proteinExistence type="predicted"/>
<sequence length="165" mass="18409">MRKPSQFVNYQLSSFTLNEESFPVEINLKEVINLAPHQKKKYQKIIKTFIGTTVSFLMLSSRSMAQGLAGTASQPSSTLGLPPDFIEPILLLIKMALGGSFLLAILLMIAAGTLRMLRQKKQAVEWSNDIIRGFTQILLSIPVIFLIFYVAIKLLGNFTTYISPL</sequence>
<keyword evidence="1" id="KW-1133">Transmembrane helix</keyword>
<evidence type="ECO:0000313" key="2">
    <source>
        <dbReference type="EMBL" id="PKR82875.1"/>
    </source>
</evidence>
<dbReference type="OrthoDB" id="2942605at2"/>
<evidence type="ECO:0000313" key="3">
    <source>
        <dbReference type="Proteomes" id="UP000233440"/>
    </source>
</evidence>
<name>A0A2N3LE76_9BACI</name>
<keyword evidence="3" id="KW-1185">Reference proteome</keyword>
<protein>
    <submittedName>
        <fullName evidence="2">Uncharacterized protein</fullName>
    </submittedName>
</protein>
<organism evidence="2 3">
    <name type="scientific">Heyndrickxia camelliae</name>
    <dbReference type="NCBI Taxonomy" id="1707093"/>
    <lineage>
        <taxon>Bacteria</taxon>
        <taxon>Bacillati</taxon>
        <taxon>Bacillota</taxon>
        <taxon>Bacilli</taxon>
        <taxon>Bacillales</taxon>
        <taxon>Bacillaceae</taxon>
        <taxon>Heyndrickxia</taxon>
    </lineage>
</organism>
<dbReference type="EMBL" id="PIQO01000026">
    <property type="protein sequence ID" value="PKR82875.1"/>
    <property type="molecule type" value="Genomic_DNA"/>
</dbReference>
<accession>A0A2N3LE76</accession>
<gene>
    <name evidence="2" type="ORF">CWO92_22050</name>
</gene>
<feature type="transmembrane region" description="Helical" evidence="1">
    <location>
        <begin position="89"/>
        <end position="112"/>
    </location>
</feature>
<keyword evidence="1" id="KW-0812">Transmembrane</keyword>